<dbReference type="Proteomes" id="UP001139353">
    <property type="component" value="Unassembled WGS sequence"/>
</dbReference>
<name>A0A9X1YQN8_9BURK</name>
<keyword evidence="1" id="KW-0732">Signal</keyword>
<feature type="chain" id="PRO_5040752318" evidence="1">
    <location>
        <begin position="25"/>
        <end position="286"/>
    </location>
</feature>
<evidence type="ECO:0000313" key="3">
    <source>
        <dbReference type="Proteomes" id="UP001139353"/>
    </source>
</evidence>
<dbReference type="RefSeq" id="WP_275685338.1">
    <property type="nucleotide sequence ID" value="NZ_JAJLJH010000013.1"/>
</dbReference>
<organism evidence="2 3">
    <name type="scientific">Scleromatobacter humisilvae</name>
    <dbReference type="NCBI Taxonomy" id="2897159"/>
    <lineage>
        <taxon>Bacteria</taxon>
        <taxon>Pseudomonadati</taxon>
        <taxon>Pseudomonadota</taxon>
        <taxon>Betaproteobacteria</taxon>
        <taxon>Burkholderiales</taxon>
        <taxon>Sphaerotilaceae</taxon>
        <taxon>Scleromatobacter</taxon>
    </lineage>
</organism>
<keyword evidence="3" id="KW-1185">Reference proteome</keyword>
<evidence type="ECO:0000313" key="2">
    <source>
        <dbReference type="EMBL" id="MCK9689287.1"/>
    </source>
</evidence>
<dbReference type="EMBL" id="JAJLJH010000013">
    <property type="protein sequence ID" value="MCK9689287.1"/>
    <property type="molecule type" value="Genomic_DNA"/>
</dbReference>
<comment type="caution">
    <text evidence="2">The sequence shown here is derived from an EMBL/GenBank/DDBJ whole genome shotgun (WGS) entry which is preliminary data.</text>
</comment>
<reference evidence="2" key="1">
    <citation type="submission" date="2021-11" db="EMBL/GenBank/DDBJ databases">
        <title>BS-T2-15 a new species belonging to the Comamonadaceae family isolated from the soil of a French oak forest.</title>
        <authorList>
            <person name="Mieszkin S."/>
            <person name="Alain K."/>
        </authorList>
    </citation>
    <scope>NUCLEOTIDE SEQUENCE</scope>
    <source>
        <strain evidence="2">BS-T2-15</strain>
    </source>
</reference>
<dbReference type="AlphaFoldDB" id="A0A9X1YQN8"/>
<sequence length="286" mass="30261">MTLPIPLRAAALACALVFSHAAFADPVPTEDPGFTDAITEQLRTALPDEHVIVVGPQRLTIGNAGFTVNLGRLFQACRANAAKCDESSARYVAGVTQAFQDMNKPPAPAQVRIAVRSARMAQAYMDSTRATGLALQVQPFVEGLVSTVVIDSPASLRWASSKDMEALKLDAAGLRELARSNTHASLQPLASVAQPAAKGKLGTIDGDAYTASRILFPADWAAMAKAQDGVLIVAVPLPTEIIYTGDESAHALDALRTLAHQQMAASPGGISDRLLRWTPEGWKTLP</sequence>
<proteinExistence type="predicted"/>
<accession>A0A9X1YQN8</accession>
<feature type="signal peptide" evidence="1">
    <location>
        <begin position="1"/>
        <end position="24"/>
    </location>
</feature>
<evidence type="ECO:0000256" key="1">
    <source>
        <dbReference type="SAM" id="SignalP"/>
    </source>
</evidence>
<protein>
    <submittedName>
        <fullName evidence="2">Uncharacterized protein</fullName>
    </submittedName>
</protein>
<gene>
    <name evidence="2" type="ORF">LPC04_26520</name>
</gene>